<protein>
    <submittedName>
        <fullName evidence="1">Uncharacterized protein</fullName>
    </submittedName>
</protein>
<organism evidence="1 2">
    <name type="scientific">Pluteus cervinus</name>
    <dbReference type="NCBI Taxonomy" id="181527"/>
    <lineage>
        <taxon>Eukaryota</taxon>
        <taxon>Fungi</taxon>
        <taxon>Dikarya</taxon>
        <taxon>Basidiomycota</taxon>
        <taxon>Agaricomycotina</taxon>
        <taxon>Agaricomycetes</taxon>
        <taxon>Agaricomycetidae</taxon>
        <taxon>Agaricales</taxon>
        <taxon>Pluteineae</taxon>
        <taxon>Pluteaceae</taxon>
        <taxon>Pluteus</taxon>
    </lineage>
</organism>
<feature type="non-terminal residue" evidence="1">
    <location>
        <position position="201"/>
    </location>
</feature>
<keyword evidence="2" id="KW-1185">Reference proteome</keyword>
<reference evidence="1 2" key="1">
    <citation type="journal article" date="2019" name="Nat. Ecol. Evol.">
        <title>Megaphylogeny resolves global patterns of mushroom evolution.</title>
        <authorList>
            <person name="Varga T."/>
            <person name="Krizsan K."/>
            <person name="Foldi C."/>
            <person name="Dima B."/>
            <person name="Sanchez-Garcia M."/>
            <person name="Sanchez-Ramirez S."/>
            <person name="Szollosi G.J."/>
            <person name="Szarkandi J.G."/>
            <person name="Papp V."/>
            <person name="Albert L."/>
            <person name="Andreopoulos W."/>
            <person name="Angelini C."/>
            <person name="Antonin V."/>
            <person name="Barry K.W."/>
            <person name="Bougher N.L."/>
            <person name="Buchanan P."/>
            <person name="Buyck B."/>
            <person name="Bense V."/>
            <person name="Catcheside P."/>
            <person name="Chovatia M."/>
            <person name="Cooper J."/>
            <person name="Damon W."/>
            <person name="Desjardin D."/>
            <person name="Finy P."/>
            <person name="Geml J."/>
            <person name="Haridas S."/>
            <person name="Hughes K."/>
            <person name="Justo A."/>
            <person name="Karasinski D."/>
            <person name="Kautmanova I."/>
            <person name="Kiss B."/>
            <person name="Kocsube S."/>
            <person name="Kotiranta H."/>
            <person name="LaButti K.M."/>
            <person name="Lechner B.E."/>
            <person name="Liimatainen K."/>
            <person name="Lipzen A."/>
            <person name="Lukacs Z."/>
            <person name="Mihaltcheva S."/>
            <person name="Morgado L.N."/>
            <person name="Niskanen T."/>
            <person name="Noordeloos M.E."/>
            <person name="Ohm R.A."/>
            <person name="Ortiz-Santana B."/>
            <person name="Ovrebo C."/>
            <person name="Racz N."/>
            <person name="Riley R."/>
            <person name="Savchenko A."/>
            <person name="Shiryaev A."/>
            <person name="Soop K."/>
            <person name="Spirin V."/>
            <person name="Szebenyi C."/>
            <person name="Tomsovsky M."/>
            <person name="Tulloss R.E."/>
            <person name="Uehling J."/>
            <person name="Grigoriev I.V."/>
            <person name="Vagvolgyi C."/>
            <person name="Papp T."/>
            <person name="Martin F.M."/>
            <person name="Miettinen O."/>
            <person name="Hibbett D.S."/>
            <person name="Nagy L.G."/>
        </authorList>
    </citation>
    <scope>NUCLEOTIDE SEQUENCE [LARGE SCALE GENOMIC DNA]</scope>
    <source>
        <strain evidence="1 2">NL-1719</strain>
    </source>
</reference>
<evidence type="ECO:0000313" key="2">
    <source>
        <dbReference type="Proteomes" id="UP000308600"/>
    </source>
</evidence>
<accession>A0ACD3A0C0</accession>
<proteinExistence type="predicted"/>
<evidence type="ECO:0000313" key="1">
    <source>
        <dbReference type="EMBL" id="TFK59140.1"/>
    </source>
</evidence>
<gene>
    <name evidence="1" type="ORF">BDN72DRAFT_884045</name>
</gene>
<dbReference type="Proteomes" id="UP000308600">
    <property type="component" value="Unassembled WGS sequence"/>
</dbReference>
<name>A0ACD3A0C0_9AGAR</name>
<dbReference type="EMBL" id="ML209068">
    <property type="protein sequence ID" value="TFK59140.1"/>
    <property type="molecule type" value="Genomic_DNA"/>
</dbReference>
<sequence length="201" mass="22580">MAILHEDIILEILSVSHAIDVTRFGMTCRSNETLAGRVKKDNVDANKILTQFFEVDEVLEFRKLQQYSGAIISGLAALQLLGGQIGLITNLDLYVGNEHRCRLREFLRNRFEWEVLSREQAGALASGQGSVVSKIIRFKRHFLGLDRTIHCLVTADSPVEAILLFKLNATIDDARFLPPKSALLWRRRMLEGTGHLPDAAI</sequence>